<evidence type="ECO:0000256" key="1">
    <source>
        <dbReference type="SAM" id="SignalP"/>
    </source>
</evidence>
<dbReference type="RefSeq" id="WP_121917973.1">
    <property type="nucleotide sequence ID" value="NZ_REFV01000012.1"/>
</dbReference>
<sequence>MKQFLRQITAFLLAFLVVGSTSSFSIAKHYCGGHLMDVAYFGDAQPCAMEMALANRYGCDQEVKSDCCKDEKIIIEGQDELKIQFESFSLDQIVFVSAFTYSYVDLFQGLEQYFVPFDGYPPPLITHDFQSLFEQYLI</sequence>
<keyword evidence="3" id="KW-1185">Reference proteome</keyword>
<dbReference type="OrthoDB" id="1493875at2"/>
<protein>
    <submittedName>
        <fullName evidence="2">Uncharacterized protein</fullName>
    </submittedName>
</protein>
<dbReference type="AlphaFoldDB" id="A0A3M0FZ02"/>
<proteinExistence type="predicted"/>
<evidence type="ECO:0000313" key="2">
    <source>
        <dbReference type="EMBL" id="RMB57117.1"/>
    </source>
</evidence>
<feature type="signal peptide" evidence="1">
    <location>
        <begin position="1"/>
        <end position="27"/>
    </location>
</feature>
<reference evidence="2 3" key="1">
    <citation type="submission" date="2018-10" db="EMBL/GenBank/DDBJ databases">
        <title>Dokdonia luteus sp. nov., isolated from sea water.</title>
        <authorList>
            <person name="Zhou L.Y."/>
            <person name="Du Z.J."/>
        </authorList>
    </citation>
    <scope>NUCLEOTIDE SEQUENCE [LARGE SCALE GENOMIC DNA]</scope>
    <source>
        <strain evidence="2 3">SH27</strain>
    </source>
</reference>
<evidence type="ECO:0000313" key="3">
    <source>
        <dbReference type="Proteomes" id="UP000281985"/>
    </source>
</evidence>
<feature type="chain" id="PRO_5018253787" evidence="1">
    <location>
        <begin position="28"/>
        <end position="138"/>
    </location>
</feature>
<comment type="caution">
    <text evidence="2">The sequence shown here is derived from an EMBL/GenBank/DDBJ whole genome shotgun (WGS) entry which is preliminary data.</text>
</comment>
<dbReference type="Proteomes" id="UP000281985">
    <property type="component" value="Unassembled WGS sequence"/>
</dbReference>
<gene>
    <name evidence="2" type="ORF">EAX61_12155</name>
</gene>
<organism evidence="2 3">
    <name type="scientific">Dokdonia sinensis</name>
    <dbReference type="NCBI Taxonomy" id="2479847"/>
    <lineage>
        <taxon>Bacteria</taxon>
        <taxon>Pseudomonadati</taxon>
        <taxon>Bacteroidota</taxon>
        <taxon>Flavobacteriia</taxon>
        <taxon>Flavobacteriales</taxon>
        <taxon>Flavobacteriaceae</taxon>
        <taxon>Dokdonia</taxon>
    </lineage>
</organism>
<dbReference type="InterPro" id="IPR058512">
    <property type="entry name" value="DUF8199"/>
</dbReference>
<name>A0A3M0FZ02_9FLAO</name>
<dbReference type="NCBIfam" id="NF047658">
    <property type="entry name" value="HYC_CC_PP"/>
    <property type="match status" value="1"/>
</dbReference>
<dbReference type="InterPro" id="IPR058060">
    <property type="entry name" value="HYC_CC_PP"/>
</dbReference>
<dbReference type="EMBL" id="REFV01000012">
    <property type="protein sequence ID" value="RMB57117.1"/>
    <property type="molecule type" value="Genomic_DNA"/>
</dbReference>
<accession>A0A3M0FZ02</accession>
<keyword evidence="1" id="KW-0732">Signal</keyword>
<dbReference type="Pfam" id="PF26622">
    <property type="entry name" value="DUF8199"/>
    <property type="match status" value="1"/>
</dbReference>